<gene>
    <name evidence="2" type="primary">rseC</name>
    <name evidence="2" type="ORF">VMF7928_03543</name>
</gene>
<dbReference type="PIRSF" id="PIRSF004923">
    <property type="entry name" value="RseC"/>
    <property type="match status" value="1"/>
</dbReference>
<dbReference type="EMBL" id="CAKLDM010000002">
    <property type="protein sequence ID" value="CAH0541401.1"/>
    <property type="molecule type" value="Genomic_DNA"/>
</dbReference>
<keyword evidence="1" id="KW-0812">Transmembrane</keyword>
<keyword evidence="1" id="KW-1133">Transmembrane helix</keyword>
<protein>
    <submittedName>
        <fullName evidence="2">Protein RseC</fullName>
    </submittedName>
</protein>
<dbReference type="PANTHER" id="PTHR35867">
    <property type="entry name" value="PROTEIN RSEC"/>
    <property type="match status" value="1"/>
</dbReference>
<keyword evidence="1" id="KW-0472">Membrane</keyword>
<evidence type="ECO:0000256" key="1">
    <source>
        <dbReference type="SAM" id="Phobius"/>
    </source>
</evidence>
<sequence length="156" mass="16737">MMTALATVSAVNSTGKGYDVELSCEQQTSCSSCSSQKSCGTGVVSKAFGNKTLFWQLATDKALKEGQVVEIGFPEKSLLWSASVVYLTPLFMLFVGALLSQWVLVPIFATGEGVTILTSALFLFLGILLAKRLSHRAEQDSTREVVLLRVLGKPIG</sequence>
<reference evidence="2" key="1">
    <citation type="submission" date="2021-11" db="EMBL/GenBank/DDBJ databases">
        <authorList>
            <person name="Rodrigo-Torres L."/>
            <person name="Arahal R. D."/>
            <person name="Lucena T."/>
        </authorList>
    </citation>
    <scope>NUCLEOTIDE SEQUENCE</scope>
    <source>
        <strain evidence="2">CECT 7928</strain>
    </source>
</reference>
<name>A0ABM9A7C6_9VIBR</name>
<organism evidence="2 3">
    <name type="scientific">Vibrio marisflavi CECT 7928</name>
    <dbReference type="NCBI Taxonomy" id="634439"/>
    <lineage>
        <taxon>Bacteria</taxon>
        <taxon>Pseudomonadati</taxon>
        <taxon>Pseudomonadota</taxon>
        <taxon>Gammaproteobacteria</taxon>
        <taxon>Vibrionales</taxon>
        <taxon>Vibrionaceae</taxon>
        <taxon>Vibrio</taxon>
    </lineage>
</organism>
<dbReference type="RefSeq" id="WP_237363019.1">
    <property type="nucleotide sequence ID" value="NZ_CAKLDM010000002.1"/>
</dbReference>
<feature type="transmembrane region" description="Helical" evidence="1">
    <location>
        <begin position="78"/>
        <end position="99"/>
    </location>
</feature>
<dbReference type="Proteomes" id="UP000838748">
    <property type="component" value="Unassembled WGS sequence"/>
</dbReference>
<accession>A0ABM9A7C6</accession>
<evidence type="ECO:0000313" key="2">
    <source>
        <dbReference type="EMBL" id="CAH0541401.1"/>
    </source>
</evidence>
<evidence type="ECO:0000313" key="3">
    <source>
        <dbReference type="Proteomes" id="UP000838748"/>
    </source>
</evidence>
<feature type="transmembrane region" description="Helical" evidence="1">
    <location>
        <begin position="105"/>
        <end position="130"/>
    </location>
</feature>
<dbReference type="Pfam" id="PF04246">
    <property type="entry name" value="RseC_MucC"/>
    <property type="match status" value="1"/>
</dbReference>
<dbReference type="PANTHER" id="PTHR35867:SF1">
    <property type="entry name" value="PROTEIN RSEC"/>
    <property type="match status" value="1"/>
</dbReference>
<keyword evidence="3" id="KW-1185">Reference proteome</keyword>
<dbReference type="InterPro" id="IPR007359">
    <property type="entry name" value="SigmaE_reg_RseC_MucC"/>
</dbReference>
<comment type="caution">
    <text evidence="2">The sequence shown here is derived from an EMBL/GenBank/DDBJ whole genome shotgun (WGS) entry which is preliminary data.</text>
</comment>
<proteinExistence type="predicted"/>
<dbReference type="InterPro" id="IPR026268">
    <property type="entry name" value="RseC"/>
</dbReference>